<dbReference type="GO" id="GO:0004300">
    <property type="term" value="F:enoyl-CoA hydratase activity"/>
    <property type="evidence" value="ECO:0007669"/>
    <property type="project" value="UniProtKB-EC"/>
</dbReference>
<comment type="similarity">
    <text evidence="2 7">Belongs to the enoyl-CoA hydratase/isomerase family.</text>
</comment>
<keyword evidence="3" id="KW-0276">Fatty acid metabolism</keyword>
<dbReference type="RefSeq" id="WP_067912654.1">
    <property type="nucleotide sequence ID" value="NZ_LZJP01000110.1"/>
</dbReference>
<dbReference type="SUPFAM" id="SSF52096">
    <property type="entry name" value="ClpP/crotonase"/>
    <property type="match status" value="1"/>
</dbReference>
<dbReference type="InterPro" id="IPR001753">
    <property type="entry name" value="Enoyl-CoA_hydra/iso"/>
</dbReference>
<accession>A0A1A2SYL4</accession>
<evidence type="ECO:0000256" key="5">
    <source>
        <dbReference type="ARBA" id="ARBA00023709"/>
    </source>
</evidence>
<evidence type="ECO:0000313" key="8">
    <source>
        <dbReference type="EMBL" id="OBH69176.1"/>
    </source>
</evidence>
<reference evidence="8 9" key="1">
    <citation type="submission" date="2016-06" db="EMBL/GenBank/DDBJ databases">
        <authorList>
            <person name="Kjaerup R.B."/>
            <person name="Dalgaard T.S."/>
            <person name="Juul-Madsen H.R."/>
        </authorList>
    </citation>
    <scope>NUCLEOTIDE SEQUENCE [LARGE SCALE GENOMIC DNA]</scope>
    <source>
        <strain evidence="8 9">E152</strain>
    </source>
</reference>
<comment type="catalytic activity">
    <reaction evidence="6">
        <text>a 4-saturated-(3S)-3-hydroxyacyl-CoA = a (3E)-enoyl-CoA + H2O</text>
        <dbReference type="Rhea" id="RHEA:20724"/>
        <dbReference type="ChEBI" id="CHEBI:15377"/>
        <dbReference type="ChEBI" id="CHEBI:58521"/>
        <dbReference type="ChEBI" id="CHEBI:137480"/>
        <dbReference type="EC" id="4.2.1.17"/>
    </reaction>
</comment>
<dbReference type="PANTHER" id="PTHR43802:SF1">
    <property type="entry name" value="IP11341P-RELATED"/>
    <property type="match status" value="1"/>
</dbReference>
<protein>
    <submittedName>
        <fullName evidence="8">Enoyl-CoA hydratase</fullName>
    </submittedName>
</protein>
<dbReference type="OrthoDB" id="9777711at2"/>
<dbReference type="AlphaFoldDB" id="A0A1A2SYL4"/>
<dbReference type="Gene3D" id="3.90.226.10">
    <property type="entry name" value="2-enoyl-CoA Hydratase, Chain A, domain 1"/>
    <property type="match status" value="1"/>
</dbReference>
<evidence type="ECO:0000256" key="3">
    <source>
        <dbReference type="ARBA" id="ARBA00022832"/>
    </source>
</evidence>
<comment type="catalytic activity">
    <reaction evidence="5">
        <text>a (3S)-3-hydroxyacyl-CoA = a (2E)-enoyl-CoA + H2O</text>
        <dbReference type="Rhea" id="RHEA:16105"/>
        <dbReference type="ChEBI" id="CHEBI:15377"/>
        <dbReference type="ChEBI" id="CHEBI:57318"/>
        <dbReference type="ChEBI" id="CHEBI:58856"/>
        <dbReference type="EC" id="4.2.1.17"/>
    </reaction>
</comment>
<gene>
    <name evidence="8" type="ORF">A5683_05510</name>
</gene>
<dbReference type="Proteomes" id="UP000092389">
    <property type="component" value="Unassembled WGS sequence"/>
</dbReference>
<evidence type="ECO:0000256" key="2">
    <source>
        <dbReference type="ARBA" id="ARBA00005254"/>
    </source>
</evidence>
<evidence type="ECO:0000256" key="1">
    <source>
        <dbReference type="ARBA" id="ARBA00002994"/>
    </source>
</evidence>
<comment type="function">
    <text evidence="1">Could possibly oxidize fatty acids using specific components.</text>
</comment>
<name>A0A1A2SYL4_MYCNT</name>
<dbReference type="PROSITE" id="PS00166">
    <property type="entry name" value="ENOYL_COA_HYDRATASE"/>
    <property type="match status" value="1"/>
</dbReference>
<evidence type="ECO:0000256" key="6">
    <source>
        <dbReference type="ARBA" id="ARBA00023717"/>
    </source>
</evidence>
<comment type="caution">
    <text evidence="8">The sequence shown here is derived from an EMBL/GenBank/DDBJ whole genome shotgun (WGS) entry which is preliminary data.</text>
</comment>
<dbReference type="InterPro" id="IPR029045">
    <property type="entry name" value="ClpP/crotonase-like_dom_sf"/>
</dbReference>
<dbReference type="EMBL" id="LZJU01000163">
    <property type="protein sequence ID" value="OBH69176.1"/>
    <property type="molecule type" value="Genomic_DNA"/>
</dbReference>
<dbReference type="InterPro" id="IPR018376">
    <property type="entry name" value="Enoyl-CoA_hyd/isom_CS"/>
</dbReference>
<proteinExistence type="inferred from homology"/>
<evidence type="ECO:0000313" key="9">
    <source>
        <dbReference type="Proteomes" id="UP000092389"/>
    </source>
</evidence>
<organism evidence="8 9">
    <name type="scientific">Mycobacterium mantenii</name>
    <dbReference type="NCBI Taxonomy" id="560555"/>
    <lineage>
        <taxon>Bacteria</taxon>
        <taxon>Bacillati</taxon>
        <taxon>Actinomycetota</taxon>
        <taxon>Actinomycetes</taxon>
        <taxon>Mycobacteriales</taxon>
        <taxon>Mycobacteriaceae</taxon>
        <taxon>Mycobacterium</taxon>
        <taxon>Mycobacterium avium complex (MAC)</taxon>
    </lineage>
</organism>
<keyword evidence="4" id="KW-0443">Lipid metabolism</keyword>
<evidence type="ECO:0000256" key="7">
    <source>
        <dbReference type="RuleBase" id="RU003707"/>
    </source>
</evidence>
<dbReference type="GO" id="GO:0006631">
    <property type="term" value="P:fatty acid metabolic process"/>
    <property type="evidence" value="ECO:0007669"/>
    <property type="project" value="UniProtKB-KW"/>
</dbReference>
<evidence type="ECO:0000256" key="4">
    <source>
        <dbReference type="ARBA" id="ARBA00023098"/>
    </source>
</evidence>
<sequence length="253" mass="26787">MTTVDVTIEFVGHVAVVEIHRPPDNYFDTALITHIADAYEQLDDDIECRAIVLCAEGKHFCAGADFSQPAENRSSPKELYAQAIRLFRAGKPVVAAVQGAAIGGGLGLALSADFRVAAASSRFAANFSRLGFHPGFGITATLPRVVGQQKALEWMLTGERFGGEIGYATGLFDELAADGDVRPAAIRFAERIAASAPLALTSIRATMRAGLAEAVAAATAHELEEQTRLAATADFREGVTAAAQRRAPLFTGR</sequence>
<dbReference type="CDD" id="cd06558">
    <property type="entry name" value="crotonase-like"/>
    <property type="match status" value="1"/>
</dbReference>
<dbReference type="PANTHER" id="PTHR43802">
    <property type="entry name" value="ENOYL-COA HYDRATASE"/>
    <property type="match status" value="1"/>
</dbReference>
<dbReference type="Pfam" id="PF00378">
    <property type="entry name" value="ECH_1"/>
    <property type="match status" value="1"/>
</dbReference>